<proteinExistence type="predicted"/>
<dbReference type="OrthoDB" id="37542at2759"/>
<dbReference type="Proteomes" id="UP001153069">
    <property type="component" value="Unassembled WGS sequence"/>
</dbReference>
<evidence type="ECO:0000313" key="3">
    <source>
        <dbReference type="Proteomes" id="UP001153069"/>
    </source>
</evidence>
<evidence type="ECO:0000256" key="1">
    <source>
        <dbReference type="SAM" id="SignalP"/>
    </source>
</evidence>
<evidence type="ECO:0000313" key="2">
    <source>
        <dbReference type="EMBL" id="CAB9515879.1"/>
    </source>
</evidence>
<gene>
    <name evidence="2" type="ORF">SEMRO_744_G196210.1</name>
</gene>
<protein>
    <submittedName>
        <fullName evidence="2">Uncharacterized protein</fullName>
    </submittedName>
</protein>
<dbReference type="AlphaFoldDB" id="A0A9N8EAZ3"/>
<accession>A0A9N8EAZ3</accession>
<dbReference type="EMBL" id="CAICTM010000743">
    <property type="protein sequence ID" value="CAB9515879.1"/>
    <property type="molecule type" value="Genomic_DNA"/>
</dbReference>
<organism evidence="2 3">
    <name type="scientific">Seminavis robusta</name>
    <dbReference type="NCBI Taxonomy" id="568900"/>
    <lineage>
        <taxon>Eukaryota</taxon>
        <taxon>Sar</taxon>
        <taxon>Stramenopiles</taxon>
        <taxon>Ochrophyta</taxon>
        <taxon>Bacillariophyta</taxon>
        <taxon>Bacillariophyceae</taxon>
        <taxon>Bacillariophycidae</taxon>
        <taxon>Naviculales</taxon>
        <taxon>Naviculaceae</taxon>
        <taxon>Seminavis</taxon>
    </lineage>
</organism>
<name>A0A9N8EAZ3_9STRA</name>
<sequence length="372" mass="43108">MHRLNPSYYYRYQLVLFVFLLISITATHAIQISDQERREGFAARNYSWPIEKMVPPTEGWDRLMRRRIRQVEALESTRTGKIDQWASVLGQALVLPNFTQFGWAVAKAPEELTAELQQAVHSRMHDHEKTWEEDDIAIVGDFKPLMVEMLPGLIDKALTRLHPYHEAWTGIPLKKQKGYGLRIYKNNSQLYMHLDKMETHIISCIFHIDHSDDAQPWPLVIEDFEGITQHVHLNKGDMLLYESAKCLHGRPIPFEGSWYTSLFLHYSPQDWPFEGRSWEPQYAMPDHWEEVRPYSDSDQEQFGESLPHLIAVDTAMYEQGCPNKWCGVQDKASWNGVAKTNVAVTSHGIEEVLSIVEKASNSEETTVRDDEL</sequence>
<feature type="signal peptide" evidence="1">
    <location>
        <begin position="1"/>
        <end position="29"/>
    </location>
</feature>
<comment type="caution">
    <text evidence="2">The sequence shown here is derived from an EMBL/GenBank/DDBJ whole genome shotgun (WGS) entry which is preliminary data.</text>
</comment>
<keyword evidence="1" id="KW-0732">Signal</keyword>
<feature type="chain" id="PRO_5040248000" evidence="1">
    <location>
        <begin position="30"/>
        <end position="372"/>
    </location>
</feature>
<reference evidence="2" key="1">
    <citation type="submission" date="2020-06" db="EMBL/GenBank/DDBJ databases">
        <authorList>
            <consortium name="Plant Systems Biology data submission"/>
        </authorList>
    </citation>
    <scope>NUCLEOTIDE SEQUENCE</scope>
    <source>
        <strain evidence="2">D6</strain>
    </source>
</reference>
<keyword evidence="3" id="KW-1185">Reference proteome</keyword>